<dbReference type="InterPro" id="IPR000504">
    <property type="entry name" value="RRM_dom"/>
</dbReference>
<dbReference type="Pfam" id="PF00076">
    <property type="entry name" value="RRM_1"/>
    <property type="match status" value="1"/>
</dbReference>
<dbReference type="GO" id="GO:0006396">
    <property type="term" value="P:RNA processing"/>
    <property type="evidence" value="ECO:0007669"/>
    <property type="project" value="InterPro"/>
</dbReference>
<dbReference type="Gene3D" id="3.30.70.330">
    <property type="match status" value="1"/>
</dbReference>
<accession>A0A8J2SP86</accession>
<feature type="compositionally biased region" description="Low complexity" evidence="3">
    <location>
        <begin position="747"/>
        <end position="762"/>
    </location>
</feature>
<reference evidence="7" key="1">
    <citation type="submission" date="2021-11" db="EMBL/GenBank/DDBJ databases">
        <authorList>
            <consortium name="Genoscope - CEA"/>
            <person name="William W."/>
        </authorList>
    </citation>
    <scope>NUCLEOTIDE SEQUENCE</scope>
</reference>
<feature type="compositionally biased region" description="Basic residues" evidence="3">
    <location>
        <begin position="771"/>
        <end position="796"/>
    </location>
</feature>
<name>A0A8J2SP86_9STRA</name>
<feature type="domain" description="CID" evidence="6">
    <location>
        <begin position="438"/>
        <end position="591"/>
    </location>
</feature>
<dbReference type="PANTHER" id="PTHR23140:SF0">
    <property type="entry name" value="U2 SNRNP-ASSOCIATED SURP MOTIF-CONTAINING PROTEIN"/>
    <property type="match status" value="1"/>
</dbReference>
<evidence type="ECO:0000259" key="5">
    <source>
        <dbReference type="PROSITE" id="PS50128"/>
    </source>
</evidence>
<dbReference type="PROSITE" id="PS50128">
    <property type="entry name" value="SURP"/>
    <property type="match status" value="1"/>
</dbReference>
<organism evidence="7 8">
    <name type="scientific">Pelagomonas calceolata</name>
    <dbReference type="NCBI Taxonomy" id="35677"/>
    <lineage>
        <taxon>Eukaryota</taxon>
        <taxon>Sar</taxon>
        <taxon>Stramenopiles</taxon>
        <taxon>Ochrophyta</taxon>
        <taxon>Pelagophyceae</taxon>
        <taxon>Pelagomonadales</taxon>
        <taxon>Pelagomonadaceae</taxon>
        <taxon>Pelagomonas</taxon>
    </lineage>
</organism>
<evidence type="ECO:0000313" key="8">
    <source>
        <dbReference type="Proteomes" id="UP000789595"/>
    </source>
</evidence>
<feature type="compositionally biased region" description="Basic residues" evidence="3">
    <location>
        <begin position="804"/>
        <end position="816"/>
    </location>
</feature>
<dbReference type="InterPro" id="IPR035979">
    <property type="entry name" value="RBD_domain_sf"/>
</dbReference>
<feature type="domain" description="SURP motif" evidence="5">
    <location>
        <begin position="298"/>
        <end position="341"/>
    </location>
</feature>
<dbReference type="SUPFAM" id="SSF109905">
    <property type="entry name" value="Surp module (SWAP domain)"/>
    <property type="match status" value="1"/>
</dbReference>
<dbReference type="InterPro" id="IPR035967">
    <property type="entry name" value="SWAP/Surp_sf"/>
</dbReference>
<evidence type="ECO:0000256" key="2">
    <source>
        <dbReference type="PROSITE-ProRule" id="PRU00176"/>
    </source>
</evidence>
<comment type="caution">
    <text evidence="7">The sequence shown here is derived from an EMBL/GenBank/DDBJ whole genome shotgun (WGS) entry which is preliminary data.</text>
</comment>
<dbReference type="OrthoDB" id="204949at2759"/>
<dbReference type="PROSITE" id="PS50102">
    <property type="entry name" value="RRM"/>
    <property type="match status" value="1"/>
</dbReference>
<proteinExistence type="predicted"/>
<dbReference type="PROSITE" id="PS51391">
    <property type="entry name" value="CID"/>
    <property type="match status" value="1"/>
</dbReference>
<dbReference type="SMART" id="SM00360">
    <property type="entry name" value="RRM"/>
    <property type="match status" value="1"/>
</dbReference>
<dbReference type="GO" id="GO:0005634">
    <property type="term" value="C:nucleus"/>
    <property type="evidence" value="ECO:0007669"/>
    <property type="project" value="TreeGrafter"/>
</dbReference>
<dbReference type="PANTHER" id="PTHR23140">
    <property type="entry name" value="RNA PROCESSING PROTEIN LD23810P"/>
    <property type="match status" value="1"/>
</dbReference>
<dbReference type="SUPFAM" id="SSF54928">
    <property type="entry name" value="RNA-binding domain, RBD"/>
    <property type="match status" value="1"/>
</dbReference>
<gene>
    <name evidence="7" type="ORF">PECAL_3P07530</name>
</gene>
<dbReference type="Gene3D" id="1.10.10.790">
    <property type="entry name" value="Surp module"/>
    <property type="match status" value="1"/>
</dbReference>
<dbReference type="InterPro" id="IPR000061">
    <property type="entry name" value="Surp"/>
</dbReference>
<evidence type="ECO:0000259" key="6">
    <source>
        <dbReference type="PROSITE" id="PS51391"/>
    </source>
</evidence>
<dbReference type="GO" id="GO:0003723">
    <property type="term" value="F:RNA binding"/>
    <property type="evidence" value="ECO:0007669"/>
    <property type="project" value="UniProtKB-UniRule"/>
</dbReference>
<dbReference type="EMBL" id="CAKKNE010000003">
    <property type="protein sequence ID" value="CAH0370842.1"/>
    <property type="molecule type" value="Genomic_DNA"/>
</dbReference>
<evidence type="ECO:0008006" key="9">
    <source>
        <dbReference type="Google" id="ProtNLM"/>
    </source>
</evidence>
<feature type="region of interest" description="Disordered" evidence="3">
    <location>
        <begin position="191"/>
        <end position="221"/>
    </location>
</feature>
<evidence type="ECO:0000313" key="7">
    <source>
        <dbReference type="EMBL" id="CAH0370842.1"/>
    </source>
</evidence>
<dbReference type="SMART" id="SM00648">
    <property type="entry name" value="SWAP"/>
    <property type="match status" value="1"/>
</dbReference>
<evidence type="ECO:0000259" key="4">
    <source>
        <dbReference type="PROSITE" id="PS50102"/>
    </source>
</evidence>
<dbReference type="InterPro" id="IPR051485">
    <property type="entry name" value="SR-CTD_assoc_factor"/>
</dbReference>
<dbReference type="Pfam" id="PF01805">
    <property type="entry name" value="Surp"/>
    <property type="match status" value="1"/>
</dbReference>
<protein>
    <recommendedName>
        <fullName evidence="9">RRM domain-containing protein</fullName>
    </recommendedName>
</protein>
<evidence type="ECO:0000256" key="3">
    <source>
        <dbReference type="SAM" id="MobiDB-lite"/>
    </source>
</evidence>
<feature type="region of interest" description="Disordered" evidence="3">
    <location>
        <begin position="747"/>
        <end position="816"/>
    </location>
</feature>
<dbReference type="InterPro" id="IPR012677">
    <property type="entry name" value="Nucleotide-bd_a/b_plait_sf"/>
</dbReference>
<feature type="region of interest" description="Disordered" evidence="3">
    <location>
        <begin position="40"/>
        <end position="63"/>
    </location>
</feature>
<dbReference type="AlphaFoldDB" id="A0A8J2SP86"/>
<dbReference type="InterPro" id="IPR006569">
    <property type="entry name" value="CID_dom"/>
</dbReference>
<dbReference type="SMART" id="SM00582">
    <property type="entry name" value="RPR"/>
    <property type="match status" value="1"/>
</dbReference>
<keyword evidence="8" id="KW-1185">Reference proteome</keyword>
<dbReference type="Gene3D" id="1.25.40.90">
    <property type="match status" value="1"/>
</dbReference>
<dbReference type="Proteomes" id="UP000789595">
    <property type="component" value="Unassembled WGS sequence"/>
</dbReference>
<keyword evidence="1 2" id="KW-0694">RNA-binding</keyword>
<feature type="domain" description="RRM" evidence="4">
    <location>
        <begin position="108"/>
        <end position="189"/>
    </location>
</feature>
<dbReference type="InterPro" id="IPR008942">
    <property type="entry name" value="ENTH_VHS"/>
</dbReference>
<sequence>MAFWREPRRPTAEDQKRTNEVLAAFETSFDGGASKAFVAAGGGSYQPTEPARPVQPHRAQKKGKRAMDEFLEELKARDGLRDRGFTLDRGRATYNPPPAERETYQGTTNLVINNMAPTVTEETLTKAFGQYGDVYSVKVMWPRSEDERRRGRNRGFVSFRSREDADDALQAMDDSLLEGVRISVAWGRALKDQPGAGGVGSTAASRSAYGRTQPPKPPANPTVAAALEKARMLAAQPPKRVASAAGGASAFQGAALSMRRSRWDQVHTQSGDGLSQQDFDQAHKVVVVAPQDDTLRRLADLTARFVAADGRTFEDFIRLRERDHGDFSQLLDVSSQAGRYYRYRAWEAAMAQASPEPFREYDFEGRRVKAHRIQCGGPFWVAPDVATTAQPLDAVKSMPALTRADAQRKAEHDLMERSRENEAQLYEKRGARRGDAKLKISDALQFTETLASIKPSRAEVRDAMCFALDRADAARELSELLGNALTEPAQSNASDETRLARLYVASDILHNAAACGRGARMMRSLLRPYLAAALHHLGTRLLGQKGSTLELAKTNSIIDKVAALLQVWGRWAQVFPANWTFGLESAFFERRERSTAPATDEEIDEEALRRDARIAGLYDGAAPSELKASLARLRYYIRHRTIGLPPSEAYREAAREHDARVASMAVPAPVPPESDDEDVDGEACDDVDDLLADVAEAPAFAPFPVVAPPVAPVPAPAPAFAPFPVNVPPVAPVVPVAAPPAPPPAVAAIAARAAAAHAQRSSPSERGRSRSRERRRGRSRSRSRSRSRRRSRRRRSPSSSSSRSRSRGRRDYRRRR</sequence>
<evidence type="ECO:0000256" key="1">
    <source>
        <dbReference type="ARBA" id="ARBA00022884"/>
    </source>
</evidence>